<evidence type="ECO:0000256" key="5">
    <source>
        <dbReference type="SAM" id="MobiDB-lite"/>
    </source>
</evidence>
<dbReference type="InterPro" id="IPR010982">
    <property type="entry name" value="Lambda_DNA-bd_dom_sf"/>
</dbReference>
<gene>
    <name evidence="7" type="ORF">CH339_04845</name>
</gene>
<feature type="region of interest" description="Disordered" evidence="5">
    <location>
        <begin position="75"/>
        <end position="98"/>
    </location>
</feature>
<feature type="domain" description="Ner winged helix-turn-helix DNA-binding" evidence="6">
    <location>
        <begin position="8"/>
        <end position="71"/>
    </location>
</feature>
<dbReference type="EMBL" id="NPEV01000006">
    <property type="protein sequence ID" value="RAI29015.1"/>
    <property type="molecule type" value="Genomic_DNA"/>
</dbReference>
<reference evidence="7 8" key="1">
    <citation type="submission" date="2017-07" db="EMBL/GenBank/DDBJ databases">
        <title>Draft Genome Sequences of Select Purple Nonsulfur Bacteria.</title>
        <authorList>
            <person name="Lasarre B."/>
            <person name="Mckinlay J.B."/>
        </authorList>
    </citation>
    <scope>NUCLEOTIDE SEQUENCE [LARGE SCALE GENOMIC DNA]</scope>
    <source>
        <strain evidence="7 8">DSM 11290</strain>
    </source>
</reference>
<dbReference type="Gene3D" id="1.10.260.40">
    <property type="entry name" value="lambda repressor-like DNA-binding domains"/>
    <property type="match status" value="1"/>
</dbReference>
<dbReference type="GO" id="GO:0003677">
    <property type="term" value="F:DNA binding"/>
    <property type="evidence" value="ECO:0007669"/>
    <property type="project" value="UniProtKB-KW"/>
</dbReference>
<evidence type="ECO:0000313" key="7">
    <source>
        <dbReference type="EMBL" id="RAI29015.1"/>
    </source>
</evidence>
<proteinExistence type="inferred from homology"/>
<organism evidence="7 8">
    <name type="scientific">Rhodobium orientis</name>
    <dbReference type="NCBI Taxonomy" id="34017"/>
    <lineage>
        <taxon>Bacteria</taxon>
        <taxon>Pseudomonadati</taxon>
        <taxon>Pseudomonadota</taxon>
        <taxon>Alphaproteobacteria</taxon>
        <taxon>Hyphomicrobiales</taxon>
        <taxon>Rhodobiaceae</taxon>
        <taxon>Rhodobium</taxon>
    </lineage>
</organism>
<dbReference type="Proteomes" id="UP000249299">
    <property type="component" value="Unassembled WGS sequence"/>
</dbReference>
<evidence type="ECO:0000259" key="6">
    <source>
        <dbReference type="Pfam" id="PF13693"/>
    </source>
</evidence>
<evidence type="ECO:0000256" key="2">
    <source>
        <dbReference type="ARBA" id="ARBA00023015"/>
    </source>
</evidence>
<evidence type="ECO:0000256" key="3">
    <source>
        <dbReference type="ARBA" id="ARBA00023125"/>
    </source>
</evidence>
<keyword evidence="2" id="KW-0805">Transcription regulation</keyword>
<accession>A0A327JTT0</accession>
<protein>
    <recommendedName>
        <fullName evidence="6">Ner winged helix-turn-helix DNA-binding domain-containing protein</fullName>
    </recommendedName>
</protein>
<keyword evidence="3" id="KW-0238">DNA-binding</keyword>
<dbReference type="OrthoDB" id="6692720at2"/>
<dbReference type="InterPro" id="IPR038722">
    <property type="entry name" value="Ner_HTH_dom"/>
</dbReference>
<dbReference type="SUPFAM" id="SSF47413">
    <property type="entry name" value="lambda repressor-like DNA-binding domains"/>
    <property type="match status" value="1"/>
</dbReference>
<evidence type="ECO:0000256" key="4">
    <source>
        <dbReference type="ARBA" id="ARBA00023163"/>
    </source>
</evidence>
<feature type="compositionally biased region" description="Polar residues" evidence="5">
    <location>
        <begin position="76"/>
        <end position="88"/>
    </location>
</feature>
<comment type="similarity">
    <text evidence="1">Belongs to the ner transcriptional regulatory family.</text>
</comment>
<dbReference type="AlphaFoldDB" id="A0A327JTT0"/>
<evidence type="ECO:0000256" key="1">
    <source>
        <dbReference type="ARBA" id="ARBA00006157"/>
    </source>
</evidence>
<dbReference type="Pfam" id="PF13693">
    <property type="entry name" value="HTH_35"/>
    <property type="match status" value="1"/>
</dbReference>
<keyword evidence="8" id="KW-1185">Reference proteome</keyword>
<comment type="caution">
    <text evidence="7">The sequence shown here is derived from an EMBL/GenBank/DDBJ whole genome shotgun (WGS) entry which is preliminary data.</text>
</comment>
<keyword evidence="4" id="KW-0804">Transcription</keyword>
<dbReference type="RefSeq" id="WP_111433155.1">
    <property type="nucleotide sequence ID" value="NZ_JACIGG010000004.1"/>
</dbReference>
<sequence length="98" mass="10481">MTARAPAWDLPGIKAALARLGYSMAKVEREFGLPEGSVRNGIRGNNRAGAEAVAKLLKRPMTELFPGLYVRLPMKTTRQSTGDASQKPATGADKARVA</sequence>
<name>A0A327JTT0_9HYPH</name>
<evidence type="ECO:0000313" key="8">
    <source>
        <dbReference type="Proteomes" id="UP000249299"/>
    </source>
</evidence>